<dbReference type="InterPro" id="IPR049083">
    <property type="entry name" value="TACO1_YebC_N"/>
</dbReference>
<keyword evidence="3" id="KW-0238">DNA-binding</keyword>
<dbReference type="NCBIfam" id="TIGR01033">
    <property type="entry name" value="YebC/PmpR family DNA-binding transcriptional regulator"/>
    <property type="match status" value="1"/>
</dbReference>
<evidence type="ECO:0000256" key="2">
    <source>
        <dbReference type="ARBA" id="ARBA00022490"/>
    </source>
</evidence>
<evidence type="ECO:0000259" key="4">
    <source>
        <dbReference type="Pfam" id="PF01709"/>
    </source>
</evidence>
<feature type="non-terminal residue" evidence="6">
    <location>
        <position position="1"/>
    </location>
</feature>
<comment type="similarity">
    <text evidence="1">Belongs to the TACO1 family.</text>
</comment>
<dbReference type="Pfam" id="PF20772">
    <property type="entry name" value="TACO1_YebC_N"/>
    <property type="match status" value="1"/>
</dbReference>
<organism evidence="6">
    <name type="scientific">marine sediment metagenome</name>
    <dbReference type="NCBI Taxonomy" id="412755"/>
    <lineage>
        <taxon>unclassified sequences</taxon>
        <taxon>metagenomes</taxon>
        <taxon>ecological metagenomes</taxon>
    </lineage>
</organism>
<evidence type="ECO:0000256" key="3">
    <source>
        <dbReference type="ARBA" id="ARBA00023125"/>
    </source>
</evidence>
<dbReference type="AlphaFoldDB" id="X1KLI4"/>
<evidence type="ECO:0000313" key="6">
    <source>
        <dbReference type="EMBL" id="GAI07528.1"/>
    </source>
</evidence>
<dbReference type="InterPro" id="IPR029072">
    <property type="entry name" value="YebC-like"/>
</dbReference>
<keyword evidence="2" id="KW-0963">Cytoplasm</keyword>
<evidence type="ECO:0000259" key="5">
    <source>
        <dbReference type="Pfam" id="PF20772"/>
    </source>
</evidence>
<dbReference type="InterPro" id="IPR048300">
    <property type="entry name" value="TACO1_YebC-like_2nd/3rd_dom"/>
</dbReference>
<dbReference type="SUPFAM" id="SSF75625">
    <property type="entry name" value="YebC-like"/>
    <property type="match status" value="1"/>
</dbReference>
<gene>
    <name evidence="6" type="ORF">S06H3_15085</name>
</gene>
<accession>X1KLI4</accession>
<dbReference type="Pfam" id="PF01709">
    <property type="entry name" value="Transcrip_reg"/>
    <property type="match status" value="1"/>
</dbReference>
<dbReference type="GO" id="GO:0003677">
    <property type="term" value="F:DNA binding"/>
    <property type="evidence" value="ECO:0007669"/>
    <property type="project" value="UniProtKB-KW"/>
</dbReference>
<reference evidence="6" key="1">
    <citation type="journal article" date="2014" name="Front. Microbiol.">
        <title>High frequency of phylogenetically diverse reductive dehalogenase-homologous genes in deep subseafloor sedimentary metagenomes.</title>
        <authorList>
            <person name="Kawai M."/>
            <person name="Futagami T."/>
            <person name="Toyoda A."/>
            <person name="Takaki Y."/>
            <person name="Nishi S."/>
            <person name="Hori S."/>
            <person name="Arai W."/>
            <person name="Tsubouchi T."/>
            <person name="Morono Y."/>
            <person name="Uchiyama I."/>
            <person name="Ito T."/>
            <person name="Fujiyama A."/>
            <person name="Inagaki F."/>
            <person name="Takami H."/>
        </authorList>
    </citation>
    <scope>NUCLEOTIDE SEQUENCE</scope>
    <source>
        <strain evidence="6">Expedition CK06-06</strain>
    </source>
</reference>
<feature type="domain" description="TACO1/YebC-like second and third" evidence="4">
    <location>
        <begin position="62"/>
        <end position="218"/>
    </location>
</feature>
<dbReference type="InterPro" id="IPR017856">
    <property type="entry name" value="Integrase-like_N"/>
</dbReference>
<dbReference type="Gene3D" id="1.10.10.200">
    <property type="match status" value="1"/>
</dbReference>
<comment type="caution">
    <text evidence="6">The sequence shown here is derived from an EMBL/GenBank/DDBJ whole genome shotgun (WGS) entry which is preliminary data.</text>
</comment>
<evidence type="ECO:0008006" key="7">
    <source>
        <dbReference type="Google" id="ProtNLM"/>
    </source>
</evidence>
<proteinExistence type="inferred from homology"/>
<dbReference type="InterPro" id="IPR002876">
    <property type="entry name" value="Transcrip_reg_TACO1-like"/>
</dbReference>
<dbReference type="EMBL" id="BARV01007404">
    <property type="protein sequence ID" value="GAI07528.1"/>
    <property type="molecule type" value="Genomic_DNA"/>
</dbReference>
<sequence length="228" mass="25181">GNMFGKLSRNIMVAAREGGSGDPNSNVALANAVAKAKEYNMPQDNIERAIKRGTGEMEGANYERILYEGYGPGGIAIMVEVMTENKNRTASDIRNIFSRNNGNLGETGCVGWLFERKGIILIDKNEASDEDEFMLGVIDAGAEDIEEEGAFYEIKVEPSALMKVKENLEKNNFKIKSTEIAFVPKSTVELSKEDATKALKLINFLDEHDDVQSVYSNLEISDEILNKT</sequence>
<dbReference type="Gene3D" id="3.30.70.980">
    <property type="match status" value="2"/>
</dbReference>
<dbReference type="InterPro" id="IPR026564">
    <property type="entry name" value="Transcrip_reg_TACO1-like_dom3"/>
</dbReference>
<dbReference type="NCBIfam" id="NF001030">
    <property type="entry name" value="PRK00110.1"/>
    <property type="match status" value="1"/>
</dbReference>
<feature type="domain" description="TACO1/YebC-like N-terminal" evidence="5">
    <location>
        <begin position="1"/>
        <end position="56"/>
    </location>
</feature>
<dbReference type="NCBIfam" id="NF009044">
    <property type="entry name" value="PRK12378.1"/>
    <property type="match status" value="1"/>
</dbReference>
<dbReference type="PANTHER" id="PTHR12532">
    <property type="entry name" value="TRANSLATIONAL ACTIVATOR OF CYTOCHROME C OXIDASE 1"/>
    <property type="match status" value="1"/>
</dbReference>
<evidence type="ECO:0000256" key="1">
    <source>
        <dbReference type="ARBA" id="ARBA00008724"/>
    </source>
</evidence>
<protein>
    <recommendedName>
        <fullName evidence="7">Transcriptional regulatory protein</fullName>
    </recommendedName>
</protein>
<dbReference type="HAMAP" id="MF_00693">
    <property type="entry name" value="Transcrip_reg_TACO1"/>
    <property type="match status" value="1"/>
</dbReference>
<name>X1KLI4_9ZZZZ</name>
<dbReference type="GO" id="GO:0005829">
    <property type="term" value="C:cytosol"/>
    <property type="evidence" value="ECO:0007669"/>
    <property type="project" value="TreeGrafter"/>
</dbReference>
<dbReference type="PANTHER" id="PTHR12532:SF6">
    <property type="entry name" value="TRANSCRIPTIONAL REGULATORY PROTEIN YEBC-RELATED"/>
    <property type="match status" value="1"/>
</dbReference>